<feature type="domain" description="Formyl transferase N-terminal" evidence="10">
    <location>
        <begin position="4"/>
        <end position="180"/>
    </location>
</feature>
<dbReference type="Gene3D" id="3.40.50.170">
    <property type="entry name" value="Formyl transferase, N-terminal domain"/>
    <property type="match status" value="1"/>
</dbReference>
<dbReference type="SUPFAM" id="SSF50486">
    <property type="entry name" value="FMT C-terminal domain-like"/>
    <property type="match status" value="1"/>
</dbReference>
<feature type="repeat" description="ANK" evidence="9">
    <location>
        <begin position="116"/>
        <end position="144"/>
    </location>
</feature>
<dbReference type="PANTHER" id="PTHR11138">
    <property type="entry name" value="METHIONYL-TRNA FORMYLTRANSFERASE"/>
    <property type="match status" value="1"/>
</dbReference>
<evidence type="ECO:0000259" key="10">
    <source>
        <dbReference type="Pfam" id="PF00551"/>
    </source>
</evidence>
<evidence type="ECO:0000256" key="1">
    <source>
        <dbReference type="ARBA" id="ARBA00002606"/>
    </source>
</evidence>
<evidence type="ECO:0000313" key="13">
    <source>
        <dbReference type="Proteomes" id="UP000266426"/>
    </source>
</evidence>
<dbReference type="PROSITE" id="PS50088">
    <property type="entry name" value="ANK_REPEAT"/>
    <property type="match status" value="1"/>
</dbReference>
<dbReference type="InterPro" id="IPR002376">
    <property type="entry name" value="Formyl_transf_N"/>
</dbReference>
<dbReference type="CDD" id="cd08646">
    <property type="entry name" value="FMT_core_Met-tRNA-FMT_N"/>
    <property type="match status" value="1"/>
</dbReference>
<organism evidence="12 13">
    <name type="scientific">Candidatus Auribacter fodinae</name>
    <dbReference type="NCBI Taxonomy" id="2093366"/>
    <lineage>
        <taxon>Bacteria</taxon>
        <taxon>Pseudomonadati</taxon>
        <taxon>Candidatus Auribacterota</taxon>
        <taxon>Candidatus Auribacteria</taxon>
        <taxon>Candidatus Auribacterales</taxon>
        <taxon>Candidatus Auribacteraceae</taxon>
        <taxon>Candidatus Auribacter</taxon>
    </lineage>
</organism>
<comment type="function">
    <text evidence="1 8">Attaches a formyl group to the free amino group of methionyl-tRNA(fMet). The formyl group appears to play a dual role in the initiator identity of N-formylmethionyl-tRNA by promoting its recognition by IF2 and preventing the misappropriation of this tRNA by the elongation apparatus.</text>
</comment>
<feature type="domain" description="Formyl transferase C-terminal" evidence="11">
    <location>
        <begin position="204"/>
        <end position="305"/>
    </location>
</feature>
<dbReference type="InterPro" id="IPR041711">
    <property type="entry name" value="Met-tRNA-FMT_N"/>
</dbReference>
<evidence type="ECO:0000256" key="2">
    <source>
        <dbReference type="ARBA" id="ARBA00010699"/>
    </source>
</evidence>
<dbReference type="InterPro" id="IPR037022">
    <property type="entry name" value="Formyl_trans_C_sf"/>
</dbReference>
<dbReference type="EC" id="2.1.2.9" evidence="3 8"/>
<dbReference type="HAMAP" id="MF_00182">
    <property type="entry name" value="Formyl_trans"/>
    <property type="match status" value="1"/>
</dbReference>
<dbReference type="Gene3D" id="3.10.25.10">
    <property type="entry name" value="Formyl transferase, C-terminal domain"/>
    <property type="match status" value="1"/>
</dbReference>
<keyword evidence="6 8" id="KW-0648">Protein biosynthesis</keyword>
<name>A0A3A4R5G2_9BACT</name>
<dbReference type="InterPro" id="IPR002110">
    <property type="entry name" value="Ankyrin_rpt"/>
</dbReference>
<gene>
    <name evidence="8" type="primary">fmt</name>
    <name evidence="12" type="ORF">C4541_05310</name>
</gene>
<dbReference type="PROSITE" id="PS50297">
    <property type="entry name" value="ANK_REP_REGION"/>
    <property type="match status" value="1"/>
</dbReference>
<keyword evidence="5 8" id="KW-0808">Transferase</keyword>
<evidence type="ECO:0000256" key="8">
    <source>
        <dbReference type="HAMAP-Rule" id="MF_00182"/>
    </source>
</evidence>
<dbReference type="EMBL" id="QZJZ01000040">
    <property type="protein sequence ID" value="RJP59873.1"/>
    <property type="molecule type" value="Genomic_DNA"/>
</dbReference>
<dbReference type="CDD" id="cd08704">
    <property type="entry name" value="Met_tRNA_FMT_C"/>
    <property type="match status" value="1"/>
</dbReference>
<dbReference type="SUPFAM" id="SSF53328">
    <property type="entry name" value="Formyltransferase"/>
    <property type="match status" value="1"/>
</dbReference>
<reference evidence="12 13" key="1">
    <citation type="journal article" date="2017" name="ISME J.">
        <title>Energy and carbon metabolisms in a deep terrestrial subsurface fluid microbial community.</title>
        <authorList>
            <person name="Momper L."/>
            <person name="Jungbluth S.P."/>
            <person name="Lee M.D."/>
            <person name="Amend J.P."/>
        </authorList>
    </citation>
    <scope>NUCLEOTIDE SEQUENCE [LARGE SCALE GENOMIC DNA]</scope>
    <source>
        <strain evidence="12">SURF_26</strain>
    </source>
</reference>
<proteinExistence type="inferred from homology"/>
<feature type="binding site" evidence="8">
    <location>
        <begin position="110"/>
        <end position="113"/>
    </location>
    <ligand>
        <name>(6S)-5,6,7,8-tetrahydrofolate</name>
        <dbReference type="ChEBI" id="CHEBI:57453"/>
    </ligand>
</feature>
<dbReference type="GO" id="GO:0004479">
    <property type="term" value="F:methionyl-tRNA formyltransferase activity"/>
    <property type="evidence" value="ECO:0007669"/>
    <property type="project" value="UniProtKB-UniRule"/>
</dbReference>
<dbReference type="NCBIfam" id="TIGR00460">
    <property type="entry name" value="fmt"/>
    <property type="match status" value="1"/>
</dbReference>
<evidence type="ECO:0000256" key="9">
    <source>
        <dbReference type="PROSITE-ProRule" id="PRU00023"/>
    </source>
</evidence>
<dbReference type="Pfam" id="PF02911">
    <property type="entry name" value="Formyl_trans_C"/>
    <property type="match status" value="1"/>
</dbReference>
<keyword evidence="9" id="KW-0040">ANK repeat</keyword>
<dbReference type="InterPro" id="IPR036477">
    <property type="entry name" value="Formyl_transf_N_sf"/>
</dbReference>
<comment type="catalytic activity">
    <reaction evidence="7 8">
        <text>L-methionyl-tRNA(fMet) + (6R)-10-formyltetrahydrofolate = N-formyl-L-methionyl-tRNA(fMet) + (6S)-5,6,7,8-tetrahydrofolate + H(+)</text>
        <dbReference type="Rhea" id="RHEA:24380"/>
        <dbReference type="Rhea" id="RHEA-COMP:9952"/>
        <dbReference type="Rhea" id="RHEA-COMP:9953"/>
        <dbReference type="ChEBI" id="CHEBI:15378"/>
        <dbReference type="ChEBI" id="CHEBI:57453"/>
        <dbReference type="ChEBI" id="CHEBI:78530"/>
        <dbReference type="ChEBI" id="CHEBI:78844"/>
        <dbReference type="ChEBI" id="CHEBI:195366"/>
        <dbReference type="EC" id="2.1.2.9"/>
    </reaction>
</comment>
<protein>
    <recommendedName>
        <fullName evidence="4 8">Methionyl-tRNA formyltransferase</fullName>
        <ecNumber evidence="3 8">2.1.2.9</ecNumber>
    </recommendedName>
</protein>
<comment type="caution">
    <text evidence="12">The sequence shown here is derived from an EMBL/GenBank/DDBJ whole genome shotgun (WGS) entry which is preliminary data.</text>
</comment>
<evidence type="ECO:0000256" key="5">
    <source>
        <dbReference type="ARBA" id="ARBA00022679"/>
    </source>
</evidence>
<evidence type="ECO:0000259" key="11">
    <source>
        <dbReference type="Pfam" id="PF02911"/>
    </source>
</evidence>
<dbReference type="InterPro" id="IPR005794">
    <property type="entry name" value="Fmt"/>
</dbReference>
<dbReference type="PANTHER" id="PTHR11138:SF5">
    <property type="entry name" value="METHIONYL-TRNA FORMYLTRANSFERASE, MITOCHONDRIAL"/>
    <property type="match status" value="1"/>
</dbReference>
<accession>A0A3A4R5G2</accession>
<sequence length="314" mass="34791">MLNIVFCGSPEFAALSLDYLIEHKCAISAVVTMPDRQQGRGRKLMFNAVKETALRHQLPVLQPEKATDPVFLNDLRSLKPDLILVVAYGKILRPQFLAIPRYGCVNLHASYLPYYRGASPIHQALLNGDTETGITTFLINEGMDSGDMILREKIVIADDETLGTLHDKLADAGAKLLLDTVQAFSNGMPRLYPQDHSKATYTQKILPEMAEIDWAQPAEAIRNRIRAFDPAPGARTSIQIRNQHRILKLFCPKVIQKETTAAPGTIVDVTPHGLIIACGKNCIIVSQVQLEGKKRMPAEEFIRGYPDAAGIRLN</sequence>
<dbReference type="Pfam" id="PF00551">
    <property type="entry name" value="Formyl_trans_N"/>
    <property type="match status" value="1"/>
</dbReference>
<dbReference type="GO" id="GO:0005829">
    <property type="term" value="C:cytosol"/>
    <property type="evidence" value="ECO:0007669"/>
    <property type="project" value="TreeGrafter"/>
</dbReference>
<evidence type="ECO:0000256" key="4">
    <source>
        <dbReference type="ARBA" id="ARBA00016014"/>
    </source>
</evidence>
<dbReference type="Proteomes" id="UP000266426">
    <property type="component" value="Unassembled WGS sequence"/>
</dbReference>
<comment type="similarity">
    <text evidence="2 8">Belongs to the Fmt family.</text>
</comment>
<evidence type="ECO:0000256" key="7">
    <source>
        <dbReference type="ARBA" id="ARBA00048558"/>
    </source>
</evidence>
<dbReference type="InterPro" id="IPR044135">
    <property type="entry name" value="Met-tRNA-FMT_C"/>
</dbReference>
<evidence type="ECO:0000256" key="6">
    <source>
        <dbReference type="ARBA" id="ARBA00022917"/>
    </source>
</evidence>
<dbReference type="InterPro" id="IPR011034">
    <property type="entry name" value="Formyl_transferase-like_C_sf"/>
</dbReference>
<evidence type="ECO:0000313" key="12">
    <source>
        <dbReference type="EMBL" id="RJP59873.1"/>
    </source>
</evidence>
<evidence type="ECO:0000256" key="3">
    <source>
        <dbReference type="ARBA" id="ARBA00012261"/>
    </source>
</evidence>
<dbReference type="AlphaFoldDB" id="A0A3A4R5G2"/>
<dbReference type="InterPro" id="IPR005793">
    <property type="entry name" value="Formyl_trans_C"/>
</dbReference>